<dbReference type="SUPFAM" id="SSF51045">
    <property type="entry name" value="WW domain"/>
    <property type="match status" value="1"/>
</dbReference>
<dbReference type="Gene3D" id="2.170.270.10">
    <property type="entry name" value="SET domain"/>
    <property type="match status" value="1"/>
</dbReference>
<evidence type="ECO:0000259" key="20">
    <source>
        <dbReference type="PROSITE" id="PS51215"/>
    </source>
</evidence>
<dbReference type="InterPro" id="IPR050777">
    <property type="entry name" value="SET2_Histone-Lys_MeTrsfase"/>
</dbReference>
<dbReference type="InterPro" id="IPR046341">
    <property type="entry name" value="SET_dom_sf"/>
</dbReference>
<dbReference type="SUPFAM" id="SSF82199">
    <property type="entry name" value="SET domain"/>
    <property type="match status" value="1"/>
</dbReference>
<dbReference type="InterPro" id="IPR013257">
    <property type="entry name" value="SRI"/>
</dbReference>
<dbReference type="Pfam" id="PF08711">
    <property type="entry name" value="Med26"/>
    <property type="match status" value="1"/>
</dbReference>
<feature type="region of interest" description="Disordered" evidence="16">
    <location>
        <begin position="616"/>
        <end position="652"/>
    </location>
</feature>
<keyword evidence="8" id="KW-0489">Methyltransferase</keyword>
<dbReference type="InterPro" id="IPR001202">
    <property type="entry name" value="WW_dom"/>
</dbReference>
<dbReference type="InterPro" id="IPR003616">
    <property type="entry name" value="Post-SET_dom"/>
</dbReference>
<dbReference type="OrthoDB" id="422362at2759"/>
<dbReference type="FunFam" id="2.170.270.10:FF:000033">
    <property type="entry name" value="Histone-lysine N-methyltransferase"/>
    <property type="match status" value="1"/>
</dbReference>
<dbReference type="InterPro" id="IPR001214">
    <property type="entry name" value="SET_dom"/>
</dbReference>
<keyword evidence="22" id="KW-1185">Reference proteome</keyword>
<feature type="compositionally biased region" description="Basic and acidic residues" evidence="16">
    <location>
        <begin position="732"/>
        <end position="749"/>
    </location>
</feature>
<dbReference type="GO" id="GO:0005634">
    <property type="term" value="C:nucleus"/>
    <property type="evidence" value="ECO:0007669"/>
    <property type="project" value="UniProtKB-SubCell"/>
</dbReference>
<dbReference type="InterPro" id="IPR017923">
    <property type="entry name" value="TFIIS_N"/>
</dbReference>
<dbReference type="InterPro" id="IPR035441">
    <property type="entry name" value="TFIIS/LEDGF_dom_sf"/>
</dbReference>
<feature type="region of interest" description="Disordered" evidence="16">
    <location>
        <begin position="428"/>
        <end position="484"/>
    </location>
</feature>
<dbReference type="GO" id="GO:0032259">
    <property type="term" value="P:methylation"/>
    <property type="evidence" value="ECO:0007669"/>
    <property type="project" value="UniProtKB-KW"/>
</dbReference>
<dbReference type="Proteomes" id="UP000837801">
    <property type="component" value="Unassembled WGS sequence"/>
</dbReference>
<dbReference type="PANTHER" id="PTHR22884">
    <property type="entry name" value="SET DOMAIN PROTEINS"/>
    <property type="match status" value="1"/>
</dbReference>
<evidence type="ECO:0000256" key="3">
    <source>
        <dbReference type="ARBA" id="ARBA00004286"/>
    </source>
</evidence>
<dbReference type="Pfam" id="PF00397">
    <property type="entry name" value="WW"/>
    <property type="match status" value="1"/>
</dbReference>
<protein>
    <recommendedName>
        <fullName evidence="5">Histone-lysine N-methyltransferase, H3 lysine-36 specific</fullName>
        <ecNumber evidence="4">2.1.1.359</ecNumber>
    </recommendedName>
    <alternativeName>
        <fullName evidence="14">SET domain-containing protein 2</fullName>
    </alternativeName>
</protein>
<reference evidence="21" key="1">
    <citation type="submission" date="2022-03" db="EMBL/GenBank/DDBJ databases">
        <authorList>
            <person name="Legras J.-L."/>
            <person name="Devillers H."/>
            <person name="Grondin C."/>
        </authorList>
    </citation>
    <scope>NUCLEOTIDE SEQUENCE</scope>
    <source>
        <strain evidence="21">CLIB 1423</strain>
    </source>
</reference>
<feature type="domain" description="Post-SET" evidence="19">
    <location>
        <begin position="225"/>
        <end position="241"/>
    </location>
</feature>
<feature type="region of interest" description="Disordered" evidence="16">
    <location>
        <begin position="725"/>
        <end position="749"/>
    </location>
</feature>
<accession>A0A9P0VVQ4</accession>
<gene>
    <name evidence="21" type="ORF">CLIB1423_01S06876</name>
</gene>
<dbReference type="PROSITE" id="PS51215">
    <property type="entry name" value="AWS"/>
    <property type="match status" value="1"/>
</dbReference>
<evidence type="ECO:0000256" key="12">
    <source>
        <dbReference type="ARBA" id="ARBA00023163"/>
    </source>
</evidence>
<dbReference type="PROSITE" id="PS51568">
    <property type="entry name" value="SAM_MT43_SET2_1"/>
    <property type="match status" value="1"/>
</dbReference>
<evidence type="ECO:0000256" key="14">
    <source>
        <dbReference type="ARBA" id="ARBA00030091"/>
    </source>
</evidence>
<dbReference type="Gene3D" id="2.20.70.10">
    <property type="match status" value="1"/>
</dbReference>
<keyword evidence="10" id="KW-0949">S-adenosyl-L-methionine</keyword>
<dbReference type="SMART" id="SM00508">
    <property type="entry name" value="PostSET"/>
    <property type="match status" value="1"/>
</dbReference>
<dbReference type="Pfam" id="PF08236">
    <property type="entry name" value="SRI"/>
    <property type="match status" value="1"/>
</dbReference>
<dbReference type="Gene3D" id="1.10.1740.100">
    <property type="entry name" value="Set2, Rpb1 interacting domain"/>
    <property type="match status" value="1"/>
</dbReference>
<dbReference type="EMBL" id="CAKXYY010000001">
    <property type="protein sequence ID" value="CAH2350295.1"/>
    <property type="molecule type" value="Genomic_DNA"/>
</dbReference>
<evidence type="ECO:0000259" key="17">
    <source>
        <dbReference type="PROSITE" id="PS50020"/>
    </source>
</evidence>
<feature type="domain" description="SET" evidence="18">
    <location>
        <begin position="101"/>
        <end position="218"/>
    </location>
</feature>
<comment type="catalytic activity">
    <reaction evidence="15">
        <text>L-lysyl(36)-[histone H3] + 3 S-adenosyl-L-methionine = N(6),N(6),N(6)-trimethyl-L-lysyl(36)-[histone H3] + 3 S-adenosyl-L-homocysteine + 3 H(+)</text>
        <dbReference type="Rhea" id="RHEA:60324"/>
        <dbReference type="Rhea" id="RHEA-COMP:9785"/>
        <dbReference type="Rhea" id="RHEA-COMP:15536"/>
        <dbReference type="ChEBI" id="CHEBI:15378"/>
        <dbReference type="ChEBI" id="CHEBI:29969"/>
        <dbReference type="ChEBI" id="CHEBI:57856"/>
        <dbReference type="ChEBI" id="CHEBI:59789"/>
        <dbReference type="ChEBI" id="CHEBI:61961"/>
        <dbReference type="EC" id="2.1.1.359"/>
    </reaction>
</comment>
<keyword evidence="11" id="KW-0805">Transcription regulation</keyword>
<evidence type="ECO:0000313" key="21">
    <source>
        <dbReference type="EMBL" id="CAH2350295.1"/>
    </source>
</evidence>
<keyword evidence="7" id="KW-0678">Repressor</keyword>
<comment type="subcellular location">
    <subcellularLocation>
        <location evidence="3">Chromosome</location>
    </subcellularLocation>
    <subcellularLocation>
        <location evidence="2">Nucleus</location>
    </subcellularLocation>
</comment>
<dbReference type="Gene3D" id="1.20.930.10">
    <property type="entry name" value="Conserved domain common to transcription factors TFIIS, elongin A, CRSP70"/>
    <property type="match status" value="1"/>
</dbReference>
<dbReference type="SMART" id="SM00317">
    <property type="entry name" value="SET"/>
    <property type="match status" value="1"/>
</dbReference>
<evidence type="ECO:0000256" key="11">
    <source>
        <dbReference type="ARBA" id="ARBA00023015"/>
    </source>
</evidence>
<dbReference type="Pfam" id="PF00856">
    <property type="entry name" value="SET"/>
    <property type="match status" value="1"/>
</dbReference>
<evidence type="ECO:0000259" key="19">
    <source>
        <dbReference type="PROSITE" id="PS50868"/>
    </source>
</evidence>
<evidence type="ECO:0000256" key="15">
    <source>
        <dbReference type="ARBA" id="ARBA00047545"/>
    </source>
</evidence>
<evidence type="ECO:0000256" key="6">
    <source>
        <dbReference type="ARBA" id="ARBA00022454"/>
    </source>
</evidence>
<evidence type="ECO:0000256" key="4">
    <source>
        <dbReference type="ARBA" id="ARBA00012178"/>
    </source>
</evidence>
<evidence type="ECO:0000256" key="9">
    <source>
        <dbReference type="ARBA" id="ARBA00022679"/>
    </source>
</evidence>
<keyword evidence="6" id="KW-0158">Chromosome</keyword>
<dbReference type="PROSITE" id="PS50280">
    <property type="entry name" value="SET"/>
    <property type="match status" value="1"/>
</dbReference>
<evidence type="ECO:0000256" key="13">
    <source>
        <dbReference type="ARBA" id="ARBA00023242"/>
    </source>
</evidence>
<dbReference type="InterPro" id="IPR025788">
    <property type="entry name" value="Set2_fungi"/>
</dbReference>
<evidence type="ECO:0000259" key="18">
    <source>
        <dbReference type="PROSITE" id="PS50280"/>
    </source>
</evidence>
<feature type="region of interest" description="Disordered" evidence="16">
    <location>
        <begin position="506"/>
        <end position="559"/>
    </location>
</feature>
<comment type="caution">
    <text evidence="21">The sequence shown here is derived from an EMBL/GenBank/DDBJ whole genome shotgun (WGS) entry which is preliminary data.</text>
</comment>
<evidence type="ECO:0000256" key="1">
    <source>
        <dbReference type="ARBA" id="ARBA00003901"/>
    </source>
</evidence>
<feature type="domain" description="AWS" evidence="20">
    <location>
        <begin position="38"/>
        <end position="99"/>
    </location>
</feature>
<evidence type="ECO:0000256" key="5">
    <source>
        <dbReference type="ARBA" id="ARBA00018028"/>
    </source>
</evidence>
<dbReference type="PROSITE" id="PS01159">
    <property type="entry name" value="WW_DOMAIN_1"/>
    <property type="match status" value="1"/>
</dbReference>
<evidence type="ECO:0000256" key="7">
    <source>
        <dbReference type="ARBA" id="ARBA00022491"/>
    </source>
</evidence>
<dbReference type="CDD" id="cd19172">
    <property type="entry name" value="SET_SETD2"/>
    <property type="match status" value="1"/>
</dbReference>
<dbReference type="InterPro" id="IPR006560">
    <property type="entry name" value="AWS_dom"/>
</dbReference>
<dbReference type="SMART" id="SM00456">
    <property type="entry name" value="WW"/>
    <property type="match status" value="1"/>
</dbReference>
<dbReference type="InterPro" id="IPR038190">
    <property type="entry name" value="SRI_sf"/>
</dbReference>
<dbReference type="SMART" id="SM00570">
    <property type="entry name" value="AWS"/>
    <property type="match status" value="1"/>
</dbReference>
<organism evidence="21 22">
    <name type="scientific">[Candida] railenensis</name>
    <dbReference type="NCBI Taxonomy" id="45579"/>
    <lineage>
        <taxon>Eukaryota</taxon>
        <taxon>Fungi</taxon>
        <taxon>Dikarya</taxon>
        <taxon>Ascomycota</taxon>
        <taxon>Saccharomycotina</taxon>
        <taxon>Pichiomycetes</taxon>
        <taxon>Debaryomycetaceae</taxon>
        <taxon>Kurtzmaniella</taxon>
    </lineage>
</organism>
<dbReference type="SUPFAM" id="SSF47676">
    <property type="entry name" value="Conserved domain common to transcription factors TFIIS, elongin A, CRSP70"/>
    <property type="match status" value="1"/>
</dbReference>
<comment type="function">
    <text evidence="1">Histone methyltransferase that trimethylates histone H3 'Lys-36' forming H3K36me3. Involved in transcription elongation as well as in transcription repression.</text>
</comment>
<evidence type="ECO:0000313" key="22">
    <source>
        <dbReference type="Proteomes" id="UP000837801"/>
    </source>
</evidence>
<name>A0A9P0VVQ4_9ASCO</name>
<dbReference type="Pfam" id="PF17907">
    <property type="entry name" value="AWS"/>
    <property type="match status" value="1"/>
</dbReference>
<evidence type="ECO:0000256" key="2">
    <source>
        <dbReference type="ARBA" id="ARBA00004123"/>
    </source>
</evidence>
<feature type="compositionally biased region" description="Low complexity" evidence="16">
    <location>
        <begin position="631"/>
        <end position="642"/>
    </location>
</feature>
<dbReference type="InterPro" id="IPR036020">
    <property type="entry name" value="WW_dom_sf"/>
</dbReference>
<dbReference type="PROSITE" id="PS50868">
    <property type="entry name" value="POST_SET"/>
    <property type="match status" value="1"/>
</dbReference>
<sequence>MVQLFMDFEVKTDEATQSFQVLEQCTYSKKSLGDSGQHEIMTCDCHEDWDTGLKINRACSEDSGCINRATSVECVHKKSGSGSSSCGENCQNQRFQKRQYANVAVIQTEKKGYGLRAEGSIYENDFIYEYIGEVIGESTFRERMLQYDANNFKHFYFMMLKKDSFIDATLKGSLARFCNHSCNPNAYVDKWVVGDKLKMGIFAKRDIAKGEEITFDYNVDRYGAQSQPCYCGEPNCIGFMGGKTQTDSALLLPEGISDALGVTPQMEKSWLKENKHLRSKQQADDAIINEMFVKSIEVRELESDGEVSKVMGALLKTQDKPIVDKLIQRIHLTNSFSINSQIIRLHGYKTMSQLIKEDFKDEPESIIKILEILLRWPKVTKNKISSSQIEDVVKDLEKNTENEEIRKLSSTLLKDWGNLQMAYRIPKFKRDSESSSPAPNLAGAGRSRSPEKSINEVIEESNGEVVSGDAEGNNDDDLPEGWESTFDANSNSYYYFHRELGISRWDKPTRTIPKGPKIDPDGEKYNGLASTSAHSNNGNNGNGNSNSHYSTPSSKPKNTDDFIARREEERLQRESEENFKKLQEKDKLLQQLILQSQREAEEKRLIELKLKKELEEKERERQRKKHKKKSASSSSSSSSSSRHGSNPGAGWTHLLAKTVPNLIRKYEQDIGHDNIKSCARDIIKVLAEKEVNKKSELPKELDKHKIKKINDFSKTYMEKFLVKYRAKKQQKRSREDEGTLASGDKKQKA</sequence>
<dbReference type="GO" id="GO:0140955">
    <property type="term" value="F:histone H3K36 trimethyltransferase activity"/>
    <property type="evidence" value="ECO:0007669"/>
    <property type="project" value="UniProtKB-EC"/>
</dbReference>
<proteinExistence type="predicted"/>
<feature type="compositionally biased region" description="Low complexity" evidence="16">
    <location>
        <begin position="535"/>
        <end position="547"/>
    </location>
</feature>
<evidence type="ECO:0000256" key="16">
    <source>
        <dbReference type="SAM" id="MobiDB-lite"/>
    </source>
</evidence>
<dbReference type="InterPro" id="IPR044437">
    <property type="entry name" value="SETD2/Set2_SET"/>
</dbReference>
<keyword evidence="12" id="KW-0804">Transcription</keyword>
<feature type="domain" description="WW" evidence="17">
    <location>
        <begin position="476"/>
        <end position="510"/>
    </location>
</feature>
<dbReference type="PROSITE" id="PS50020">
    <property type="entry name" value="WW_DOMAIN_2"/>
    <property type="match status" value="1"/>
</dbReference>
<keyword evidence="9" id="KW-0808">Transferase</keyword>
<dbReference type="EC" id="2.1.1.359" evidence="4"/>
<dbReference type="GO" id="GO:0006355">
    <property type="term" value="P:regulation of DNA-templated transcription"/>
    <property type="evidence" value="ECO:0007669"/>
    <property type="project" value="InterPro"/>
</dbReference>
<dbReference type="AlphaFoldDB" id="A0A9P0VVQ4"/>
<keyword evidence="13" id="KW-0539">Nucleus</keyword>
<dbReference type="GO" id="GO:0005694">
    <property type="term" value="C:chromosome"/>
    <property type="evidence" value="ECO:0007669"/>
    <property type="project" value="UniProtKB-SubCell"/>
</dbReference>
<evidence type="ECO:0000256" key="10">
    <source>
        <dbReference type="ARBA" id="ARBA00022691"/>
    </source>
</evidence>
<evidence type="ECO:0000256" key="8">
    <source>
        <dbReference type="ARBA" id="ARBA00022603"/>
    </source>
</evidence>
<dbReference type="CDD" id="cd00201">
    <property type="entry name" value="WW"/>
    <property type="match status" value="1"/>
</dbReference>